<dbReference type="Proteomes" id="UP000270094">
    <property type="component" value="Unassembled WGS sequence"/>
</dbReference>
<evidence type="ECO:0000256" key="2">
    <source>
        <dbReference type="ARBA" id="ARBA00022692"/>
    </source>
</evidence>
<evidence type="ECO:0000313" key="6">
    <source>
        <dbReference type="EMBL" id="VDM66148.1"/>
    </source>
</evidence>
<keyword evidence="7" id="KW-1185">Reference proteome</keyword>
<keyword evidence="3 5" id="KW-1133">Transmembrane helix</keyword>
<dbReference type="AlphaFoldDB" id="A0A3P7KBU9"/>
<dbReference type="GO" id="GO:0005886">
    <property type="term" value="C:plasma membrane"/>
    <property type="evidence" value="ECO:0007669"/>
    <property type="project" value="TreeGrafter"/>
</dbReference>
<dbReference type="PRINTS" id="PR00173">
    <property type="entry name" value="EDTRNSPORT"/>
</dbReference>
<proteinExistence type="inferred from homology"/>
<name>A0A3P7KBU9_STRVU</name>
<evidence type="ECO:0000256" key="4">
    <source>
        <dbReference type="ARBA" id="ARBA00023136"/>
    </source>
</evidence>
<protein>
    <submittedName>
        <fullName evidence="6">Uncharacterized protein</fullName>
    </submittedName>
</protein>
<dbReference type="PANTHER" id="PTHR11958">
    <property type="entry name" value="SODIUM/DICARBOXYLATE SYMPORTER-RELATED"/>
    <property type="match status" value="1"/>
</dbReference>
<keyword evidence="2 5" id="KW-0812">Transmembrane</keyword>
<dbReference type="GO" id="GO:0015175">
    <property type="term" value="F:neutral L-amino acid transmembrane transporter activity"/>
    <property type="evidence" value="ECO:0007669"/>
    <property type="project" value="TreeGrafter"/>
</dbReference>
<reference evidence="6 7" key="1">
    <citation type="submission" date="2018-11" db="EMBL/GenBank/DDBJ databases">
        <authorList>
            <consortium name="Pathogen Informatics"/>
        </authorList>
    </citation>
    <scope>NUCLEOTIDE SEQUENCE [LARGE SCALE GENOMIC DNA]</scope>
</reference>
<dbReference type="SUPFAM" id="SSF118215">
    <property type="entry name" value="Proton glutamate symport protein"/>
    <property type="match status" value="1"/>
</dbReference>
<sequence length="97" mass="10770">MLRGSPFLNIDRREISMNKFKTWLRYNLLLILTILGVIGGVLGGGLLRFLEPSADVVKYIGFPGELFMNMLKAMILPLIIASLISGPLLITRVILKA</sequence>
<evidence type="ECO:0000313" key="7">
    <source>
        <dbReference type="Proteomes" id="UP000270094"/>
    </source>
</evidence>
<dbReference type="Gene3D" id="1.10.3860.10">
    <property type="entry name" value="Sodium:dicarboxylate symporter"/>
    <property type="match status" value="1"/>
</dbReference>
<dbReference type="PANTHER" id="PTHR11958:SF63">
    <property type="entry name" value="AMINO ACID TRANSPORTER"/>
    <property type="match status" value="1"/>
</dbReference>
<comment type="similarity">
    <text evidence="1">Belongs to the dicarboxylate/amino acid:cation symporter (DAACS) (TC 2.A.23) family.</text>
</comment>
<gene>
    <name evidence="6" type="ORF">SVUK_LOCUS1146</name>
</gene>
<dbReference type="OrthoDB" id="6284679at2759"/>
<evidence type="ECO:0000256" key="3">
    <source>
        <dbReference type="ARBA" id="ARBA00022989"/>
    </source>
</evidence>
<keyword evidence="4 5" id="KW-0472">Membrane</keyword>
<dbReference type="InterPro" id="IPR036458">
    <property type="entry name" value="Na:dicarbo_symporter_sf"/>
</dbReference>
<dbReference type="EMBL" id="UYYB01002143">
    <property type="protein sequence ID" value="VDM66148.1"/>
    <property type="molecule type" value="Genomic_DNA"/>
</dbReference>
<organism evidence="6 7">
    <name type="scientific">Strongylus vulgaris</name>
    <name type="common">Blood worm</name>
    <dbReference type="NCBI Taxonomy" id="40348"/>
    <lineage>
        <taxon>Eukaryota</taxon>
        <taxon>Metazoa</taxon>
        <taxon>Ecdysozoa</taxon>
        <taxon>Nematoda</taxon>
        <taxon>Chromadorea</taxon>
        <taxon>Rhabditida</taxon>
        <taxon>Rhabditina</taxon>
        <taxon>Rhabditomorpha</taxon>
        <taxon>Strongyloidea</taxon>
        <taxon>Strongylidae</taxon>
        <taxon>Strongylus</taxon>
    </lineage>
</organism>
<dbReference type="GO" id="GO:0005313">
    <property type="term" value="F:L-glutamate transmembrane transporter activity"/>
    <property type="evidence" value="ECO:0007669"/>
    <property type="project" value="TreeGrafter"/>
</dbReference>
<evidence type="ECO:0000256" key="5">
    <source>
        <dbReference type="SAM" id="Phobius"/>
    </source>
</evidence>
<dbReference type="InterPro" id="IPR050746">
    <property type="entry name" value="DAACS"/>
</dbReference>
<evidence type="ECO:0000256" key="1">
    <source>
        <dbReference type="ARBA" id="ARBA00006148"/>
    </source>
</evidence>
<accession>A0A3P7KBU9</accession>
<feature type="transmembrane region" description="Helical" evidence="5">
    <location>
        <begin position="26"/>
        <end position="50"/>
    </location>
</feature>
<feature type="transmembrane region" description="Helical" evidence="5">
    <location>
        <begin position="70"/>
        <end position="95"/>
    </location>
</feature>
<dbReference type="GO" id="GO:0015501">
    <property type="term" value="F:glutamate:sodium symporter activity"/>
    <property type="evidence" value="ECO:0007669"/>
    <property type="project" value="TreeGrafter"/>
</dbReference>